<dbReference type="GO" id="GO:0016298">
    <property type="term" value="F:lipase activity"/>
    <property type="evidence" value="ECO:0007669"/>
    <property type="project" value="TreeGrafter"/>
</dbReference>
<feature type="domain" description="Fungal lipase-type" evidence="16">
    <location>
        <begin position="676"/>
        <end position="807"/>
    </location>
</feature>
<name>A0A015M915_RHIIW</name>
<evidence type="ECO:0000313" key="17">
    <source>
        <dbReference type="EMBL" id="EXX63348.1"/>
    </source>
</evidence>
<evidence type="ECO:0000256" key="11">
    <source>
        <dbReference type="ARBA" id="ARBA00023098"/>
    </source>
</evidence>
<sequence length="975" mass="112002">MLMAASKETINLVRSLSNDNKNDTTDYFEDNLQVDNIFNRKKRLSNASSRSSINYDTYFNPETQLMINELEKHVDELARSQDQISTLHIPREIANKLKKDKNSLFKQKVAEEVEFESDATTDDSDEEEEQQFLSEEPESMISSDKNDQKENDLEKVWKEFDWSSNVNLITMKSQSLRNSYRNSGSFIRNSFKTTRNSSLQYSRINNNINIQQWKKENQIKDSGTYNSRRLYNLFPSVNKSDSSVDDNRGILIKNDNNLKSNNFGFDNNENEGLRKLPEEIDTSPQVLFPNKNQFNQEQESSSSSQKSSEDSLLSGDALPDNMLVRITKLDFNPPRSPNSKAKTSIRLVIHSVTHHTKPSSSYQEQLKKMFLFPFDYHSFVFDALKIDVYEHASFLYAKKKLGRVIVRLSALKDSILNQKDFEGNFPLEFSGDPHPQKIGTIDIAIKFHFQNDPPLLSPKPSSQPKPVVTRSKTAPALLSSSNNDQNRQILPPVIANTRGIVDQEVSSEIEEADEGEFANITHPETRPLGILDRVLNQETRDAIKEITVLYHAFFDHGWRLSKLEFLKAYMLLEKYYSQKPNQVTGCLYHDIERIQTAQKYLKYSMASYGSFLFHWFGYGHNMAPLNAIRINSDRKAVQEFFSLEKDDIICWEYGQKAVSVPNYMVIHDPETNSIIISIRGTMNVTDVITDALAHYEPWNGGFVHRGVLRSAQYLVNHSLDDIREAVKKFKSNAIQIIGHSLGAAVSAVVTLLLRDKCKDLIEQGIDIHAWNFATAPCCSLELACRAETESCIDNFVNENDVIPRLSYGNLMDFKELVKFAASELKNEKYKKLSSKDKLAKILTSIDDYRTALKSNSSAQKLYIPGTIYYLYKGFHRSHIKSSIAFYTKDIVCEKSRPELFTDISLRRNWLFHHFPDRYDKKFKGVTKFLLRKLNEKDDGDKGNKLLKKWKKVAESEVVNDEGGRMGKWMSRSGHM</sequence>
<dbReference type="InterPro" id="IPR029058">
    <property type="entry name" value="AB_hydrolase_fold"/>
</dbReference>
<dbReference type="OrthoDB" id="438440at2759"/>
<dbReference type="EC" id="3.1.1.116" evidence="14"/>
<keyword evidence="3" id="KW-1003">Cell membrane</keyword>
<evidence type="ECO:0000256" key="5">
    <source>
        <dbReference type="ARBA" id="ARBA00022692"/>
    </source>
</evidence>
<dbReference type="InterPro" id="IPR052214">
    <property type="entry name" value="DAG_Lipase-Related"/>
</dbReference>
<reference evidence="17 18" key="1">
    <citation type="submission" date="2014-02" db="EMBL/GenBank/DDBJ databases">
        <title>Single nucleus genome sequencing reveals high similarity among nuclei of an endomycorrhizal fungus.</title>
        <authorList>
            <person name="Lin K."/>
            <person name="Geurts R."/>
            <person name="Zhang Z."/>
            <person name="Limpens E."/>
            <person name="Saunders D.G."/>
            <person name="Mu D."/>
            <person name="Pang E."/>
            <person name="Cao H."/>
            <person name="Cha H."/>
            <person name="Lin T."/>
            <person name="Zhou Q."/>
            <person name="Shang Y."/>
            <person name="Li Y."/>
            <person name="Ivanov S."/>
            <person name="Sharma T."/>
            <person name="Velzen R.V."/>
            <person name="Ruijter N.D."/>
            <person name="Aanen D.K."/>
            <person name="Win J."/>
            <person name="Kamoun S."/>
            <person name="Bisseling T."/>
            <person name="Huang S."/>
        </authorList>
    </citation>
    <scope>NUCLEOTIDE SEQUENCE [LARGE SCALE GENOMIC DNA]</scope>
    <source>
        <strain evidence="18">DAOM197198w</strain>
    </source>
</reference>
<dbReference type="Proteomes" id="UP000022910">
    <property type="component" value="Unassembled WGS sequence"/>
</dbReference>
<dbReference type="Pfam" id="PF01764">
    <property type="entry name" value="Lipase_3"/>
    <property type="match status" value="1"/>
</dbReference>
<evidence type="ECO:0000256" key="14">
    <source>
        <dbReference type="ARBA" id="ARBA00026104"/>
    </source>
</evidence>
<keyword evidence="10" id="KW-1133">Transmembrane helix</keyword>
<dbReference type="EMBL" id="JEMT01023989">
    <property type="protein sequence ID" value="EXX63348.1"/>
    <property type="molecule type" value="Genomic_DNA"/>
</dbReference>
<comment type="cofactor">
    <cofactor evidence="1">
        <name>Ca(2+)</name>
        <dbReference type="ChEBI" id="CHEBI:29108"/>
    </cofactor>
</comment>
<evidence type="ECO:0000256" key="13">
    <source>
        <dbReference type="ARBA" id="ARBA00024531"/>
    </source>
</evidence>
<evidence type="ECO:0000256" key="15">
    <source>
        <dbReference type="SAM" id="MobiDB-lite"/>
    </source>
</evidence>
<dbReference type="HOGENOM" id="CLU_304642_0_0_1"/>
<feature type="compositionally biased region" description="Acidic residues" evidence="15">
    <location>
        <begin position="114"/>
        <end position="138"/>
    </location>
</feature>
<dbReference type="GO" id="GO:0019369">
    <property type="term" value="P:arachidonate metabolic process"/>
    <property type="evidence" value="ECO:0007669"/>
    <property type="project" value="TreeGrafter"/>
</dbReference>
<keyword evidence="7" id="KW-0378">Hydrolase</keyword>
<dbReference type="GO" id="GO:0046340">
    <property type="term" value="P:diacylglycerol catabolic process"/>
    <property type="evidence" value="ECO:0007669"/>
    <property type="project" value="TreeGrafter"/>
</dbReference>
<dbReference type="SUPFAM" id="SSF53474">
    <property type="entry name" value="alpha/beta-Hydrolases"/>
    <property type="match status" value="1"/>
</dbReference>
<keyword evidence="4" id="KW-0597">Phosphoprotein</keyword>
<gene>
    <name evidence="17" type="ORF">RirG_153310</name>
</gene>
<evidence type="ECO:0000259" key="16">
    <source>
        <dbReference type="Pfam" id="PF01764"/>
    </source>
</evidence>
<keyword evidence="9" id="KW-0442">Lipid degradation</keyword>
<dbReference type="CDD" id="cd00519">
    <property type="entry name" value="Lipase_3"/>
    <property type="match status" value="1"/>
</dbReference>
<feature type="region of interest" description="Disordered" evidence="15">
    <location>
        <begin position="114"/>
        <end position="148"/>
    </location>
</feature>
<comment type="catalytic activity">
    <reaction evidence="13">
        <text>a 1,2-diacyl-sn-glycerol + H2O = a 2-acylglycerol + a fatty acid + H(+)</text>
        <dbReference type="Rhea" id="RHEA:33275"/>
        <dbReference type="ChEBI" id="CHEBI:15377"/>
        <dbReference type="ChEBI" id="CHEBI:15378"/>
        <dbReference type="ChEBI" id="CHEBI:17389"/>
        <dbReference type="ChEBI" id="CHEBI:17815"/>
        <dbReference type="ChEBI" id="CHEBI:28868"/>
        <dbReference type="EC" id="3.1.1.116"/>
    </reaction>
    <physiologicalReaction direction="left-to-right" evidence="13">
        <dbReference type="Rhea" id="RHEA:33276"/>
    </physiologicalReaction>
</comment>
<evidence type="ECO:0000256" key="12">
    <source>
        <dbReference type="ARBA" id="ARBA00023136"/>
    </source>
</evidence>
<evidence type="ECO:0000256" key="4">
    <source>
        <dbReference type="ARBA" id="ARBA00022553"/>
    </source>
</evidence>
<feature type="region of interest" description="Disordered" evidence="15">
    <location>
        <begin position="293"/>
        <end position="316"/>
    </location>
</feature>
<evidence type="ECO:0000313" key="18">
    <source>
        <dbReference type="Proteomes" id="UP000022910"/>
    </source>
</evidence>
<keyword evidence="12" id="KW-0472">Membrane</keyword>
<keyword evidence="8" id="KW-0106">Calcium</keyword>
<dbReference type="PANTHER" id="PTHR45792:SF8">
    <property type="entry name" value="DIACYLGLYCEROL LIPASE-ALPHA"/>
    <property type="match status" value="1"/>
</dbReference>
<evidence type="ECO:0000256" key="6">
    <source>
        <dbReference type="ARBA" id="ARBA00022723"/>
    </source>
</evidence>
<dbReference type="GO" id="GO:0005886">
    <property type="term" value="C:plasma membrane"/>
    <property type="evidence" value="ECO:0007669"/>
    <property type="project" value="UniProtKB-SubCell"/>
</dbReference>
<keyword evidence="6" id="KW-0479">Metal-binding</keyword>
<keyword evidence="18" id="KW-1185">Reference proteome</keyword>
<keyword evidence="5" id="KW-0812">Transmembrane</keyword>
<evidence type="ECO:0000256" key="7">
    <source>
        <dbReference type="ARBA" id="ARBA00022801"/>
    </source>
</evidence>
<proteinExistence type="predicted"/>
<feature type="compositionally biased region" description="Low complexity" evidence="15">
    <location>
        <begin position="296"/>
        <end position="314"/>
    </location>
</feature>
<evidence type="ECO:0000256" key="3">
    <source>
        <dbReference type="ARBA" id="ARBA00022475"/>
    </source>
</evidence>
<evidence type="ECO:0000256" key="9">
    <source>
        <dbReference type="ARBA" id="ARBA00022963"/>
    </source>
</evidence>
<evidence type="ECO:0000256" key="1">
    <source>
        <dbReference type="ARBA" id="ARBA00001913"/>
    </source>
</evidence>
<accession>A0A015M915</accession>
<evidence type="ECO:0000256" key="10">
    <source>
        <dbReference type="ARBA" id="ARBA00022989"/>
    </source>
</evidence>
<dbReference type="PANTHER" id="PTHR45792">
    <property type="entry name" value="DIACYLGLYCEROL LIPASE HOMOLOG-RELATED"/>
    <property type="match status" value="1"/>
</dbReference>
<comment type="caution">
    <text evidence="17">The sequence shown here is derived from an EMBL/GenBank/DDBJ whole genome shotgun (WGS) entry which is preliminary data.</text>
</comment>
<protein>
    <recommendedName>
        <fullName evidence="14">sn-1-specific diacylglycerol lipase</fullName>
        <ecNumber evidence="14">3.1.1.116</ecNumber>
    </recommendedName>
</protein>
<evidence type="ECO:0000256" key="8">
    <source>
        <dbReference type="ARBA" id="ARBA00022837"/>
    </source>
</evidence>
<dbReference type="AlphaFoldDB" id="A0A015M915"/>
<evidence type="ECO:0000256" key="2">
    <source>
        <dbReference type="ARBA" id="ARBA00004651"/>
    </source>
</evidence>
<organism evidence="17 18">
    <name type="scientific">Rhizophagus irregularis (strain DAOM 197198w)</name>
    <name type="common">Glomus intraradices</name>
    <dbReference type="NCBI Taxonomy" id="1432141"/>
    <lineage>
        <taxon>Eukaryota</taxon>
        <taxon>Fungi</taxon>
        <taxon>Fungi incertae sedis</taxon>
        <taxon>Mucoromycota</taxon>
        <taxon>Glomeromycotina</taxon>
        <taxon>Glomeromycetes</taxon>
        <taxon>Glomerales</taxon>
        <taxon>Glomeraceae</taxon>
        <taxon>Rhizophagus</taxon>
    </lineage>
</organism>
<dbReference type="Gene3D" id="3.40.50.1820">
    <property type="entry name" value="alpha/beta hydrolase"/>
    <property type="match status" value="1"/>
</dbReference>
<dbReference type="InterPro" id="IPR002921">
    <property type="entry name" value="Fungal_lipase-type"/>
</dbReference>
<dbReference type="GO" id="GO:0046872">
    <property type="term" value="F:metal ion binding"/>
    <property type="evidence" value="ECO:0007669"/>
    <property type="project" value="UniProtKB-KW"/>
</dbReference>
<comment type="subcellular location">
    <subcellularLocation>
        <location evidence="2">Cell membrane</location>
        <topology evidence="2">Multi-pass membrane protein</topology>
    </subcellularLocation>
</comment>
<keyword evidence="11" id="KW-0443">Lipid metabolism</keyword>